<dbReference type="RefSeq" id="WP_279523312.1">
    <property type="nucleotide sequence ID" value="NZ_JARVII010000001.1"/>
</dbReference>
<dbReference type="AlphaFoldDB" id="A0AAW6RDA0"/>
<dbReference type="Proteomes" id="UP001237156">
    <property type="component" value="Unassembled WGS sequence"/>
</dbReference>
<gene>
    <name evidence="1" type="ORF">QB898_00150</name>
</gene>
<reference evidence="1 2" key="1">
    <citation type="submission" date="2023-04" db="EMBL/GenBank/DDBJ databases">
        <title>Ottowia paracancer sp. nov., isolated from human stomach.</title>
        <authorList>
            <person name="Song Y."/>
        </authorList>
    </citation>
    <scope>NUCLEOTIDE SEQUENCE [LARGE SCALE GENOMIC DNA]</scope>
    <source>
        <strain evidence="1 2">10c7w1</strain>
    </source>
</reference>
<sequence length="407" mass="43460">MKKILLVGLTDQEAAAIEIMIGMNWRDAQCTVLRRSLSLAMPEQTPEALACTHCVVDLFGLGMRKYSAENAERLMAFLGGRSAVALAWGADGGGWTGQKLPLAAGQVLELLVMPYSSHDMKTALGKVREGKAPAEMAAAPAGRASAASSGGLGQILSQARTGSGPAPGPAPDKEVGLLKGAIPILLHAFPDLQGNPFFRLVQQIISHEGPQVLTFGDEMFFILAPREGWIASPLPLASMAKMAASSSLLGSAKATPLPPHQVEEELRRHFGEGFRQAQKPLDFLCWVLADSTLRQNPPQRRADLRFRLRRFPNFTLLPNTSNFEIQLAAICSRAPQSLEKLCRSFPQHDPADIARFAILCIVSGSAVALPASAPIAAPAPVPAAAAKPAHAQAARKGFFKSLLDKLF</sequence>
<name>A0AAW6RDA0_9BURK</name>
<organism evidence="1 2">
    <name type="scientific">Ottowia cancrivicina</name>
    <dbReference type="NCBI Taxonomy" id="3040346"/>
    <lineage>
        <taxon>Bacteria</taxon>
        <taxon>Pseudomonadati</taxon>
        <taxon>Pseudomonadota</taxon>
        <taxon>Betaproteobacteria</taxon>
        <taxon>Burkholderiales</taxon>
        <taxon>Comamonadaceae</taxon>
        <taxon>Ottowia</taxon>
    </lineage>
</organism>
<accession>A0AAW6RDA0</accession>
<keyword evidence="2" id="KW-1185">Reference proteome</keyword>
<evidence type="ECO:0000313" key="1">
    <source>
        <dbReference type="EMBL" id="MDG9698145.1"/>
    </source>
</evidence>
<proteinExistence type="predicted"/>
<evidence type="ECO:0000313" key="2">
    <source>
        <dbReference type="Proteomes" id="UP001237156"/>
    </source>
</evidence>
<dbReference type="EMBL" id="JARVII010000001">
    <property type="protein sequence ID" value="MDG9698145.1"/>
    <property type="molecule type" value="Genomic_DNA"/>
</dbReference>
<protein>
    <submittedName>
        <fullName evidence="1">Uncharacterized protein</fullName>
    </submittedName>
</protein>
<comment type="caution">
    <text evidence="1">The sequence shown here is derived from an EMBL/GenBank/DDBJ whole genome shotgun (WGS) entry which is preliminary data.</text>
</comment>